<dbReference type="AlphaFoldDB" id="A0A0L0C7T9"/>
<protein>
    <recommendedName>
        <fullName evidence="1">CRAL-TRIO domain-containing protein</fullName>
    </recommendedName>
</protein>
<dbReference type="InterPro" id="IPR036865">
    <property type="entry name" value="CRAL-TRIO_dom_sf"/>
</dbReference>
<dbReference type="SUPFAM" id="SSF52087">
    <property type="entry name" value="CRAL/TRIO domain"/>
    <property type="match status" value="1"/>
</dbReference>
<keyword evidence="3" id="KW-1185">Reference proteome</keyword>
<dbReference type="Gene3D" id="1.10.8.20">
    <property type="entry name" value="N-terminal domain of phosphatidylinositol transfer protein sec14p"/>
    <property type="match status" value="1"/>
</dbReference>
<dbReference type="OrthoDB" id="7837562at2759"/>
<dbReference type="GO" id="GO:0016020">
    <property type="term" value="C:membrane"/>
    <property type="evidence" value="ECO:0007669"/>
    <property type="project" value="TreeGrafter"/>
</dbReference>
<dbReference type="SUPFAM" id="SSF46938">
    <property type="entry name" value="CRAL/TRIO N-terminal domain"/>
    <property type="match status" value="1"/>
</dbReference>
<evidence type="ECO:0000313" key="2">
    <source>
        <dbReference type="EMBL" id="KNC27474.1"/>
    </source>
</evidence>
<gene>
    <name evidence="2" type="ORF">FF38_08984</name>
</gene>
<evidence type="ECO:0000259" key="1">
    <source>
        <dbReference type="PROSITE" id="PS50191"/>
    </source>
</evidence>
<organism evidence="2 3">
    <name type="scientific">Lucilia cuprina</name>
    <name type="common">Green bottle fly</name>
    <name type="synonym">Australian sheep blowfly</name>
    <dbReference type="NCBI Taxonomy" id="7375"/>
    <lineage>
        <taxon>Eukaryota</taxon>
        <taxon>Metazoa</taxon>
        <taxon>Ecdysozoa</taxon>
        <taxon>Arthropoda</taxon>
        <taxon>Hexapoda</taxon>
        <taxon>Insecta</taxon>
        <taxon>Pterygota</taxon>
        <taxon>Neoptera</taxon>
        <taxon>Endopterygota</taxon>
        <taxon>Diptera</taxon>
        <taxon>Brachycera</taxon>
        <taxon>Muscomorpha</taxon>
        <taxon>Oestroidea</taxon>
        <taxon>Calliphoridae</taxon>
        <taxon>Luciliinae</taxon>
        <taxon>Lucilia</taxon>
    </lineage>
</organism>
<feature type="non-terminal residue" evidence="2">
    <location>
        <position position="274"/>
    </location>
</feature>
<dbReference type="PANTHER" id="PTHR10174">
    <property type="entry name" value="ALPHA-TOCOPHEROL TRANSFER PROTEIN-RELATED"/>
    <property type="match status" value="1"/>
</dbReference>
<dbReference type="InterPro" id="IPR011074">
    <property type="entry name" value="CRAL/TRIO_N_dom"/>
</dbReference>
<sequence length="274" mass="32109">MSEYLEIALNKTLHANYNNFKYFQNQDNNRKKQEGNHQQILETLRKAIESSLNLALKDKSICFDDNFLYRFLYARKFNCKAAMDLLINYLKNKKNDMIWQNINVFDQKIQHALLDGNPGILTERDRRGRQVITFTAANWNTSKYSLEDIYRALLLTLDTLLEDIQNQALGFVIIVDWTNFSYKQSTHLSPKILKNIIEGLQEFMPVRFKGIHFIAQPWYVEFTLTAIKPFFKEKIKKRIFVHGLNLSSMHNLICKDILPPELGGEAPNKSKQNL</sequence>
<dbReference type="InterPro" id="IPR036273">
    <property type="entry name" value="CRAL/TRIO_N_dom_sf"/>
</dbReference>
<dbReference type="PRINTS" id="PR00180">
    <property type="entry name" value="CRETINALDHBP"/>
</dbReference>
<dbReference type="SMART" id="SM00516">
    <property type="entry name" value="SEC14"/>
    <property type="match status" value="1"/>
</dbReference>
<name>A0A0L0C7T9_LUCCU</name>
<proteinExistence type="predicted"/>
<accession>A0A0L0C7T9</accession>
<dbReference type="CDD" id="cd00170">
    <property type="entry name" value="SEC14"/>
    <property type="match status" value="1"/>
</dbReference>
<dbReference type="SMART" id="SM01100">
    <property type="entry name" value="CRAL_TRIO_N"/>
    <property type="match status" value="1"/>
</dbReference>
<reference evidence="2 3" key="1">
    <citation type="journal article" date="2015" name="Nat. Commun.">
        <title>Lucilia cuprina genome unlocks parasitic fly biology to underpin future interventions.</title>
        <authorList>
            <person name="Anstead C.A."/>
            <person name="Korhonen P.K."/>
            <person name="Young N.D."/>
            <person name="Hall R.S."/>
            <person name="Jex A.R."/>
            <person name="Murali S.C."/>
            <person name="Hughes D.S."/>
            <person name="Lee S.F."/>
            <person name="Perry T."/>
            <person name="Stroehlein A.J."/>
            <person name="Ansell B.R."/>
            <person name="Breugelmans B."/>
            <person name="Hofmann A."/>
            <person name="Qu J."/>
            <person name="Dugan S."/>
            <person name="Lee S.L."/>
            <person name="Chao H."/>
            <person name="Dinh H."/>
            <person name="Han Y."/>
            <person name="Doddapaneni H.V."/>
            <person name="Worley K.C."/>
            <person name="Muzny D.M."/>
            <person name="Ioannidis P."/>
            <person name="Waterhouse R.M."/>
            <person name="Zdobnov E.M."/>
            <person name="James P.J."/>
            <person name="Bagnall N.H."/>
            <person name="Kotze A.C."/>
            <person name="Gibbs R.A."/>
            <person name="Richards S."/>
            <person name="Batterham P."/>
            <person name="Gasser R.B."/>
        </authorList>
    </citation>
    <scope>NUCLEOTIDE SEQUENCE [LARGE SCALE GENOMIC DNA]</scope>
    <source>
        <strain evidence="2 3">LS</strain>
        <tissue evidence="2">Full body</tissue>
    </source>
</reference>
<comment type="caution">
    <text evidence="2">The sequence shown here is derived from an EMBL/GenBank/DDBJ whole genome shotgun (WGS) entry which is preliminary data.</text>
</comment>
<dbReference type="Gene3D" id="1.20.5.1200">
    <property type="entry name" value="Alpha-tocopherol transfer"/>
    <property type="match status" value="1"/>
</dbReference>
<dbReference type="PANTHER" id="PTHR10174:SF231">
    <property type="entry name" value="CLAVESIN-2-LIKE PROTEIN"/>
    <property type="match status" value="1"/>
</dbReference>
<feature type="domain" description="CRAL-TRIO" evidence="1">
    <location>
        <begin position="109"/>
        <end position="270"/>
    </location>
</feature>
<dbReference type="OMA" id="RDKSRCQ"/>
<dbReference type="GO" id="GO:1902936">
    <property type="term" value="F:phosphatidylinositol bisphosphate binding"/>
    <property type="evidence" value="ECO:0007669"/>
    <property type="project" value="TreeGrafter"/>
</dbReference>
<evidence type="ECO:0000313" key="3">
    <source>
        <dbReference type="Proteomes" id="UP000037069"/>
    </source>
</evidence>
<dbReference type="Proteomes" id="UP000037069">
    <property type="component" value="Unassembled WGS sequence"/>
</dbReference>
<dbReference type="Pfam" id="PF00650">
    <property type="entry name" value="CRAL_TRIO"/>
    <property type="match status" value="1"/>
</dbReference>
<dbReference type="InterPro" id="IPR001251">
    <property type="entry name" value="CRAL-TRIO_dom"/>
</dbReference>
<dbReference type="PROSITE" id="PS50191">
    <property type="entry name" value="CRAL_TRIO"/>
    <property type="match status" value="1"/>
</dbReference>
<dbReference type="EMBL" id="JRES01000895">
    <property type="protein sequence ID" value="KNC27474.1"/>
    <property type="molecule type" value="Genomic_DNA"/>
</dbReference>
<dbReference type="Gene3D" id="3.40.525.10">
    <property type="entry name" value="CRAL-TRIO lipid binding domain"/>
    <property type="match status" value="1"/>
</dbReference>